<keyword evidence="3" id="KW-1185">Reference proteome</keyword>
<evidence type="ECO:0000313" key="3">
    <source>
        <dbReference type="Proteomes" id="UP000647416"/>
    </source>
</evidence>
<keyword evidence="1" id="KW-0175">Coiled coil</keyword>
<gene>
    <name evidence="2" type="ORF">H8706_10610</name>
</gene>
<organism evidence="2 3">
    <name type="scientific">Qingrenia yutianensis</name>
    <dbReference type="NCBI Taxonomy" id="2763676"/>
    <lineage>
        <taxon>Bacteria</taxon>
        <taxon>Bacillati</taxon>
        <taxon>Bacillota</taxon>
        <taxon>Clostridia</taxon>
        <taxon>Eubacteriales</taxon>
        <taxon>Oscillospiraceae</taxon>
        <taxon>Qingrenia</taxon>
    </lineage>
</organism>
<proteinExistence type="predicted"/>
<dbReference type="Pfam" id="PF12083">
    <property type="entry name" value="DUF3560"/>
    <property type="match status" value="1"/>
</dbReference>
<dbReference type="AlphaFoldDB" id="A0A926FFM2"/>
<reference evidence="2" key="1">
    <citation type="submission" date="2020-08" db="EMBL/GenBank/DDBJ databases">
        <title>Genome public.</title>
        <authorList>
            <person name="Liu C."/>
            <person name="Sun Q."/>
        </authorList>
    </citation>
    <scope>NUCLEOTIDE SEQUENCE</scope>
    <source>
        <strain evidence="2">NSJ-50</strain>
    </source>
</reference>
<evidence type="ECO:0000313" key="2">
    <source>
        <dbReference type="EMBL" id="MBC8597310.1"/>
    </source>
</evidence>
<accession>A0A926FFM2</accession>
<feature type="coiled-coil region" evidence="1">
    <location>
        <begin position="70"/>
        <end position="121"/>
    </location>
</feature>
<dbReference type="EMBL" id="JACRTE010000021">
    <property type="protein sequence ID" value="MBC8597310.1"/>
    <property type="molecule type" value="Genomic_DNA"/>
</dbReference>
<dbReference type="InterPro" id="IPR021944">
    <property type="entry name" value="DUF3560"/>
</dbReference>
<evidence type="ECO:0000256" key="1">
    <source>
        <dbReference type="SAM" id="Coils"/>
    </source>
</evidence>
<protein>
    <submittedName>
        <fullName evidence="2">DUF3560 domain-containing protein</fullName>
    </submittedName>
</protein>
<dbReference type="Proteomes" id="UP000647416">
    <property type="component" value="Unassembled WGS sequence"/>
</dbReference>
<dbReference type="RefSeq" id="WP_262432620.1">
    <property type="nucleotide sequence ID" value="NZ_JACRTE010000021.1"/>
</dbReference>
<comment type="caution">
    <text evidence="2">The sequence shown here is derived from an EMBL/GenBank/DDBJ whole genome shotgun (WGS) entry which is preliminary data.</text>
</comment>
<name>A0A926FFM2_9FIRM</name>
<feature type="coiled-coil region" evidence="1">
    <location>
        <begin position="1"/>
        <end position="32"/>
    </location>
</feature>
<sequence>MNKYEEKRQARIDRLNEAADRAEKRASDTYDSARKMSEAIPFGQPIIVGHHSEQSDRNYRKRINDKFESAFREQGKADELRAKAEAAENNTAISSDDPEAIQKLKDKLLGLEESQEKMKAINKYYKKNGTCIGCDGISDERAEKLDNAAKKNYEGRPFPTYSLTNNNQNIRSIRLRIEELEKLRELDFEPVEFEKGKVIVNKEINRIQFFFDGKPDEETRGVLKSWGFHFSRYNNNAWQRQLNSNGIYATKKVLEKLDEINQSEEQNIDEGPILGM</sequence>